<proteinExistence type="predicted"/>
<dbReference type="FunFam" id="3.30.160.60:FF:000065">
    <property type="entry name" value="B-cell CLL/lymphoma 6, member B"/>
    <property type="match status" value="1"/>
</dbReference>
<dbReference type="PANTHER" id="PTHR47660">
    <property type="entry name" value="TRANSCRIPTION FACTOR WITH C2H2 AND ZN(2)-CYS(6) DNA BINDING DOMAIN (EUROFUNG)-RELATED-RELATED"/>
    <property type="match status" value="1"/>
</dbReference>
<evidence type="ECO:0000259" key="10">
    <source>
        <dbReference type="PROSITE" id="PS50157"/>
    </source>
</evidence>
<reference evidence="11" key="1">
    <citation type="submission" date="2022-10" db="EMBL/GenBank/DDBJ databases">
        <title>Tapping the CABI collections for fungal endophytes: first genome assemblies for Collariella, Neodidymelliopsis, Ascochyta clinopodiicola, Didymella pomorum, Didymosphaeria variabile, Neocosmospora piperis and Neocucurbitaria cava.</title>
        <authorList>
            <person name="Hill R."/>
        </authorList>
    </citation>
    <scope>NUCLEOTIDE SEQUENCE</scope>
    <source>
        <strain evidence="11">IMI 355082</strain>
    </source>
</reference>
<dbReference type="InterPro" id="IPR036236">
    <property type="entry name" value="Znf_C2H2_sf"/>
</dbReference>
<dbReference type="PROSITE" id="PS50048">
    <property type="entry name" value="ZN2_CY6_FUNGAL_2"/>
    <property type="match status" value="1"/>
</dbReference>
<organism evidence="11 12">
    <name type="scientific">Gnomoniopsis smithogilvyi</name>
    <dbReference type="NCBI Taxonomy" id="1191159"/>
    <lineage>
        <taxon>Eukaryota</taxon>
        <taxon>Fungi</taxon>
        <taxon>Dikarya</taxon>
        <taxon>Ascomycota</taxon>
        <taxon>Pezizomycotina</taxon>
        <taxon>Sordariomycetes</taxon>
        <taxon>Sordariomycetidae</taxon>
        <taxon>Diaporthales</taxon>
        <taxon>Gnomoniaceae</taxon>
        <taxon>Gnomoniopsis</taxon>
    </lineage>
</organism>
<evidence type="ECO:0000256" key="7">
    <source>
        <dbReference type="PROSITE-ProRule" id="PRU00042"/>
    </source>
</evidence>
<keyword evidence="12" id="KW-1185">Reference proteome</keyword>
<dbReference type="PROSITE" id="PS00463">
    <property type="entry name" value="ZN2_CY6_FUNGAL_1"/>
    <property type="match status" value="1"/>
</dbReference>
<feature type="region of interest" description="Disordered" evidence="8">
    <location>
        <begin position="175"/>
        <end position="197"/>
    </location>
</feature>
<dbReference type="GO" id="GO:0000981">
    <property type="term" value="F:DNA-binding transcription factor activity, RNA polymerase II-specific"/>
    <property type="evidence" value="ECO:0007669"/>
    <property type="project" value="InterPro"/>
</dbReference>
<name>A0A9W9D201_9PEZI</name>
<dbReference type="SMART" id="SM00355">
    <property type="entry name" value="ZnF_C2H2"/>
    <property type="match status" value="2"/>
</dbReference>
<evidence type="ECO:0000256" key="1">
    <source>
        <dbReference type="ARBA" id="ARBA00022723"/>
    </source>
</evidence>
<evidence type="ECO:0000256" key="5">
    <source>
        <dbReference type="ARBA" id="ARBA00023163"/>
    </source>
</evidence>
<dbReference type="PROSITE" id="PS00028">
    <property type="entry name" value="ZINC_FINGER_C2H2_1"/>
    <property type="match status" value="2"/>
</dbReference>
<dbReference type="Proteomes" id="UP001140453">
    <property type="component" value="Unassembled WGS sequence"/>
</dbReference>
<dbReference type="GO" id="GO:0008270">
    <property type="term" value="F:zinc ion binding"/>
    <property type="evidence" value="ECO:0007669"/>
    <property type="project" value="UniProtKB-KW"/>
</dbReference>
<feature type="domain" description="C2H2-type" evidence="10">
    <location>
        <begin position="2"/>
        <end position="29"/>
    </location>
</feature>
<dbReference type="OrthoDB" id="40579at2759"/>
<dbReference type="GO" id="GO:0006351">
    <property type="term" value="P:DNA-templated transcription"/>
    <property type="evidence" value="ECO:0007669"/>
    <property type="project" value="InterPro"/>
</dbReference>
<evidence type="ECO:0000313" key="11">
    <source>
        <dbReference type="EMBL" id="KAJ4396515.1"/>
    </source>
</evidence>
<accession>A0A9W9D201</accession>
<dbReference type="EMBL" id="JAPEVB010000001">
    <property type="protein sequence ID" value="KAJ4396515.1"/>
    <property type="molecule type" value="Genomic_DNA"/>
</dbReference>
<dbReference type="InterPro" id="IPR001138">
    <property type="entry name" value="Zn2Cys6_DnaBD"/>
</dbReference>
<keyword evidence="6" id="KW-0539">Nucleus</keyword>
<dbReference type="Gene3D" id="3.30.160.60">
    <property type="entry name" value="Classic Zinc Finger"/>
    <property type="match status" value="2"/>
</dbReference>
<dbReference type="Pfam" id="PF00096">
    <property type="entry name" value="zf-C2H2"/>
    <property type="match status" value="1"/>
</dbReference>
<keyword evidence="2 7" id="KW-0863">Zinc-finger</keyword>
<protein>
    <submittedName>
        <fullName evidence="11">Uncharacterized protein</fullName>
    </submittedName>
</protein>
<evidence type="ECO:0000256" key="3">
    <source>
        <dbReference type="ARBA" id="ARBA00022833"/>
    </source>
</evidence>
<sequence length="968" mass="106458">MVFCAYCGKSFTRKEHLERHIPQHTNVKPHRCSACQLSFARRDLLQRHHSTYHEARDPMEPLPGGVPTVAGRTPIACQNCANAKTGCDKRVPCSRCAEKNLPCAARFARRSSKAAARAAQASAALSNQLVAGIPRTQSSSISPPMMNIDHGMPQATSLVTSPPKVEPVAAMDPELHSSPQAKSTPDPNSFGSAGFPSPHSKIDMMGDFMHISNDFVGPEPSYSEMLVWPDYSLDLETDLYSNALALRPDLTMPTFSDFSDISSGSDTMTATPSVGSIHTRGTSITSTTDFELKPNGMTMCSPNGTMIPEFEVVIAAECSWPLARCNKPRFSSNCPRTAIVHLEAFEQKCKQDGTWDSLNEYLGKCDSVESPKPTVIPISSRTRDKMTAITQSFLHKALDVHRSGSNSYGQTSYSSPGNMFNFIMLPPNHVLEYFLGSYVRSLADYYPLAPSMKVDPNEMLQNNQASTLLVLLMIAQGAATVPIEEARYLSAGLTETSRISLFDIIEKDVELSADPTALRCALLFTLLGAWSGDKWQMDIAMGQRGMYLSMIKHAGMLEQQSSMIPAFNDSTTTELQWRAWLQRESQNRLVYNWAMLDLELSLFHDTAPLLAVSELQCPLPGPDLLWRASNSQQWASGIQSIYGSMTNINPHILTTQSLTPSLFGLFQDFLQDNLSHRQACLGPQQMRLLLHPLQSLLCHLRQILSCFTDILGIRRPTGRTVSKASTNQRLEEVQGLLQRWYELAVTMHTENPSCSATKCNLVLYHLISLNAVTSFPEIERLARKEGFEAGGPTYWELGLRHKRCIYQREEAVFHCGQVLKLLRSLPVDRQPSWCSAAIYRVTLILWTDGIGRLDPSFKTSASPVAPQEVSSPANSSIGPRGNFAIDQVTPEDPSVIAYLWGGDGTPLLTKADGLLVSLDNPLDVLDMGIKTIDAGVSTRIGGGIRRKLATLAGNWPLDSIGVGPTVVS</sequence>
<evidence type="ECO:0000313" key="12">
    <source>
        <dbReference type="Proteomes" id="UP001140453"/>
    </source>
</evidence>
<comment type="caution">
    <text evidence="11">The sequence shown here is derived from an EMBL/GenBank/DDBJ whole genome shotgun (WGS) entry which is preliminary data.</text>
</comment>
<dbReference type="Gene3D" id="4.10.240.10">
    <property type="entry name" value="Zn(2)-C6 fungal-type DNA-binding domain"/>
    <property type="match status" value="1"/>
</dbReference>
<dbReference type="Pfam" id="PF04082">
    <property type="entry name" value="Fungal_trans"/>
    <property type="match status" value="1"/>
</dbReference>
<dbReference type="Pfam" id="PF00172">
    <property type="entry name" value="Zn_clus"/>
    <property type="match status" value="1"/>
</dbReference>
<dbReference type="InterPro" id="IPR036864">
    <property type="entry name" value="Zn2-C6_fun-type_DNA-bd_sf"/>
</dbReference>
<dbReference type="PANTHER" id="PTHR47660:SF2">
    <property type="entry name" value="TRANSCRIPTION FACTOR WITH C2H2 AND ZN(2)-CYS(6) DNA BINDING DOMAIN (EUROFUNG)"/>
    <property type="match status" value="1"/>
</dbReference>
<dbReference type="InterPro" id="IPR013087">
    <property type="entry name" value="Znf_C2H2_type"/>
</dbReference>
<dbReference type="InterPro" id="IPR007219">
    <property type="entry name" value="XnlR_reg_dom"/>
</dbReference>
<dbReference type="CDD" id="cd00067">
    <property type="entry name" value="GAL4"/>
    <property type="match status" value="1"/>
</dbReference>
<evidence type="ECO:0000256" key="8">
    <source>
        <dbReference type="SAM" id="MobiDB-lite"/>
    </source>
</evidence>
<dbReference type="GO" id="GO:0003677">
    <property type="term" value="F:DNA binding"/>
    <property type="evidence" value="ECO:0007669"/>
    <property type="project" value="InterPro"/>
</dbReference>
<dbReference type="SUPFAM" id="SSF57701">
    <property type="entry name" value="Zn2/Cys6 DNA-binding domain"/>
    <property type="match status" value="1"/>
</dbReference>
<feature type="domain" description="Zn(2)-C6 fungal-type" evidence="9">
    <location>
        <begin position="76"/>
        <end position="103"/>
    </location>
</feature>
<keyword evidence="5" id="KW-0804">Transcription</keyword>
<keyword evidence="1" id="KW-0479">Metal-binding</keyword>
<evidence type="ECO:0000259" key="9">
    <source>
        <dbReference type="PROSITE" id="PS50048"/>
    </source>
</evidence>
<dbReference type="SUPFAM" id="SSF57667">
    <property type="entry name" value="beta-beta-alpha zinc fingers"/>
    <property type="match status" value="1"/>
</dbReference>
<keyword evidence="3" id="KW-0862">Zinc</keyword>
<dbReference type="PROSITE" id="PS50157">
    <property type="entry name" value="ZINC_FINGER_C2H2_2"/>
    <property type="match status" value="2"/>
</dbReference>
<feature type="domain" description="C2H2-type" evidence="10">
    <location>
        <begin position="30"/>
        <end position="58"/>
    </location>
</feature>
<dbReference type="AlphaFoldDB" id="A0A9W9D201"/>
<feature type="compositionally biased region" description="Polar residues" evidence="8">
    <location>
        <begin position="177"/>
        <end position="191"/>
    </location>
</feature>
<evidence type="ECO:0000256" key="4">
    <source>
        <dbReference type="ARBA" id="ARBA00023015"/>
    </source>
</evidence>
<evidence type="ECO:0000256" key="6">
    <source>
        <dbReference type="ARBA" id="ARBA00023242"/>
    </source>
</evidence>
<evidence type="ECO:0000256" key="2">
    <source>
        <dbReference type="ARBA" id="ARBA00022771"/>
    </source>
</evidence>
<keyword evidence="4" id="KW-0805">Transcription regulation</keyword>
<gene>
    <name evidence="11" type="ORF">N0V93_000734</name>
</gene>